<evidence type="ECO:0000313" key="2">
    <source>
        <dbReference type="Proteomes" id="UP000215301"/>
    </source>
</evidence>
<reference evidence="1 2" key="1">
    <citation type="submission" date="2017-06" db="EMBL/GenBank/DDBJ databases">
        <title>Isolation and characterization of a thermophilic and butanogenic Thermoanaerobacterium thermosaccharolyticum M5 capable of efficient degradation of hemicellulose.</title>
        <authorList>
            <person name="Xin F."/>
            <person name="Jiang Y."/>
        </authorList>
    </citation>
    <scope>NUCLEOTIDE SEQUENCE [LARGE SCALE GENOMIC DNA]</scope>
    <source>
        <strain evidence="1 2">M5</strain>
    </source>
</reference>
<dbReference type="EMBL" id="NKHD01000020">
    <property type="protein sequence ID" value="OXT07471.1"/>
    <property type="molecule type" value="Genomic_DNA"/>
</dbReference>
<protein>
    <recommendedName>
        <fullName evidence="3">Radical SAM protein</fullName>
    </recommendedName>
</protein>
<dbReference type="RefSeq" id="WP_013297958.1">
    <property type="nucleotide sequence ID" value="NZ_CP117253.1"/>
</dbReference>
<dbReference type="InterPro" id="IPR058240">
    <property type="entry name" value="rSAM_sf"/>
</dbReference>
<accession>A0A231VHI6</accession>
<proteinExistence type="predicted"/>
<dbReference type="AlphaFoldDB" id="A0A231VHI6"/>
<evidence type="ECO:0008006" key="3">
    <source>
        <dbReference type="Google" id="ProtNLM"/>
    </source>
</evidence>
<sequence length="105" mass="12543">MDNGLEYQKEVYDIFKYVVNNRLDIEELNNCIIDNEDKKFITEVYNRLLNKKLINNTFESNNIKSIGFELTNRCNLKCIHCCIDADITHRYELSTRFVHIQKFTS</sequence>
<comment type="caution">
    <text evidence="1">The sequence shown here is derived from an EMBL/GenBank/DDBJ whole genome shotgun (WGS) entry which is preliminary data.</text>
</comment>
<dbReference type="SUPFAM" id="SSF102114">
    <property type="entry name" value="Radical SAM enzymes"/>
    <property type="match status" value="1"/>
</dbReference>
<dbReference type="Proteomes" id="UP000215301">
    <property type="component" value="Unassembled WGS sequence"/>
</dbReference>
<name>A0A231VHI6_THETR</name>
<gene>
    <name evidence="1" type="ORF">CE561_06515</name>
</gene>
<evidence type="ECO:0000313" key="1">
    <source>
        <dbReference type="EMBL" id="OXT07471.1"/>
    </source>
</evidence>
<organism evidence="1 2">
    <name type="scientific">Thermoanaerobacterium thermosaccharolyticum</name>
    <name type="common">Clostridium thermosaccharolyticum</name>
    <dbReference type="NCBI Taxonomy" id="1517"/>
    <lineage>
        <taxon>Bacteria</taxon>
        <taxon>Bacillati</taxon>
        <taxon>Bacillota</taxon>
        <taxon>Clostridia</taxon>
        <taxon>Thermoanaerobacterales</taxon>
        <taxon>Thermoanaerobacteraceae</taxon>
        <taxon>Thermoanaerobacterium</taxon>
    </lineage>
</organism>